<proteinExistence type="predicted"/>
<dbReference type="HOGENOM" id="CLU_1770893_0_0_1"/>
<evidence type="ECO:0000256" key="2">
    <source>
        <dbReference type="SAM" id="SignalP"/>
    </source>
</evidence>
<dbReference type="InterPro" id="IPR013083">
    <property type="entry name" value="Znf_RING/FYVE/PHD"/>
</dbReference>
<dbReference type="PANTHER" id="PTHR45676">
    <property type="entry name" value="RING-H2 FINGER PROTEIN ATL51-RELATED"/>
    <property type="match status" value="1"/>
</dbReference>
<feature type="chain" id="PRO_5002366023" description="RING-type domain-containing protein" evidence="2">
    <location>
        <begin position="27"/>
        <end position="137"/>
    </location>
</feature>
<evidence type="ECO:0000313" key="4">
    <source>
        <dbReference type="EnsemblPlants" id="OPUNC05G17880.1"/>
    </source>
</evidence>
<sequence>MPFSLLLFTGAVAGVSMLVLPWCAVGEDDDSYIDVVDDSYDSDAWYTDYSDDDEGGDNEDGLTPRELQMLPCFAYCGGGGDRCCGICLEEMRDGEKCRRPGRCRHAFHAACVDEWLTTRRTCPCCRELVLVPPAAAG</sequence>
<keyword evidence="1" id="KW-0863">Zinc-finger</keyword>
<dbReference type="Proteomes" id="UP000026962">
    <property type="component" value="Chromosome 5"/>
</dbReference>
<dbReference type="EnsemblPlants" id="OPUNC05G17880.1">
    <property type="protein sequence ID" value="OPUNC05G17880.1"/>
    <property type="gene ID" value="OPUNC05G17880"/>
</dbReference>
<evidence type="ECO:0000313" key="5">
    <source>
        <dbReference type="Proteomes" id="UP000026962"/>
    </source>
</evidence>
<dbReference type="PROSITE" id="PS50089">
    <property type="entry name" value="ZF_RING_2"/>
    <property type="match status" value="1"/>
</dbReference>
<dbReference type="UniPathway" id="UPA00143"/>
<keyword evidence="5" id="KW-1185">Reference proteome</keyword>
<accession>A0A0E0L3T2</accession>
<dbReference type="Gramene" id="OPUNC05G17880.1">
    <property type="protein sequence ID" value="OPUNC05G17880.1"/>
    <property type="gene ID" value="OPUNC05G17880"/>
</dbReference>
<feature type="domain" description="RING-type" evidence="3">
    <location>
        <begin position="84"/>
        <end position="126"/>
    </location>
</feature>
<evidence type="ECO:0000256" key="1">
    <source>
        <dbReference type="PROSITE-ProRule" id="PRU00175"/>
    </source>
</evidence>
<reference evidence="4" key="1">
    <citation type="submission" date="2015-04" db="UniProtKB">
        <authorList>
            <consortium name="EnsemblPlants"/>
        </authorList>
    </citation>
    <scope>IDENTIFICATION</scope>
</reference>
<dbReference type="AlphaFoldDB" id="A0A0E0L3T2"/>
<dbReference type="SUPFAM" id="SSF57850">
    <property type="entry name" value="RING/U-box"/>
    <property type="match status" value="1"/>
</dbReference>
<dbReference type="Pfam" id="PF13639">
    <property type="entry name" value="zf-RING_2"/>
    <property type="match status" value="1"/>
</dbReference>
<dbReference type="SMART" id="SM00184">
    <property type="entry name" value="RING"/>
    <property type="match status" value="1"/>
</dbReference>
<dbReference type="Gene3D" id="3.30.40.10">
    <property type="entry name" value="Zinc/RING finger domain, C3HC4 (zinc finger)"/>
    <property type="match status" value="1"/>
</dbReference>
<dbReference type="PANTHER" id="PTHR45676:SF61">
    <property type="entry name" value="RING-TYPE DOMAIN-CONTAINING PROTEIN"/>
    <property type="match status" value="1"/>
</dbReference>
<organism evidence="4">
    <name type="scientific">Oryza punctata</name>
    <name type="common">Red rice</name>
    <dbReference type="NCBI Taxonomy" id="4537"/>
    <lineage>
        <taxon>Eukaryota</taxon>
        <taxon>Viridiplantae</taxon>
        <taxon>Streptophyta</taxon>
        <taxon>Embryophyta</taxon>
        <taxon>Tracheophyta</taxon>
        <taxon>Spermatophyta</taxon>
        <taxon>Magnoliopsida</taxon>
        <taxon>Liliopsida</taxon>
        <taxon>Poales</taxon>
        <taxon>Poaceae</taxon>
        <taxon>BOP clade</taxon>
        <taxon>Oryzoideae</taxon>
        <taxon>Oryzeae</taxon>
        <taxon>Oryzinae</taxon>
        <taxon>Oryza</taxon>
    </lineage>
</organism>
<keyword evidence="1" id="KW-0862">Zinc</keyword>
<dbReference type="InterPro" id="IPR001841">
    <property type="entry name" value="Znf_RING"/>
</dbReference>
<dbReference type="STRING" id="4537.A0A0E0L3T2"/>
<dbReference type="GO" id="GO:0016567">
    <property type="term" value="P:protein ubiquitination"/>
    <property type="evidence" value="ECO:0007669"/>
    <property type="project" value="UniProtKB-UniPathway"/>
</dbReference>
<reference evidence="4" key="2">
    <citation type="submission" date="2018-05" db="EMBL/GenBank/DDBJ databases">
        <title>OpunRS2 (Oryza punctata Reference Sequence Version 2).</title>
        <authorList>
            <person name="Zhang J."/>
            <person name="Kudrna D."/>
            <person name="Lee S."/>
            <person name="Talag J."/>
            <person name="Welchert J."/>
            <person name="Wing R.A."/>
        </authorList>
    </citation>
    <scope>NUCLEOTIDE SEQUENCE [LARGE SCALE GENOMIC DNA]</scope>
</reference>
<dbReference type="eggNOG" id="KOG0800">
    <property type="taxonomic scope" value="Eukaryota"/>
</dbReference>
<dbReference type="GO" id="GO:0008270">
    <property type="term" value="F:zinc ion binding"/>
    <property type="evidence" value="ECO:0007669"/>
    <property type="project" value="UniProtKB-KW"/>
</dbReference>
<dbReference type="OMA" id="WWCAIGE"/>
<feature type="signal peptide" evidence="2">
    <location>
        <begin position="1"/>
        <end position="26"/>
    </location>
</feature>
<keyword evidence="1" id="KW-0479">Metal-binding</keyword>
<evidence type="ECO:0000259" key="3">
    <source>
        <dbReference type="PROSITE" id="PS50089"/>
    </source>
</evidence>
<protein>
    <recommendedName>
        <fullName evidence="3">RING-type domain-containing protein</fullName>
    </recommendedName>
</protein>
<keyword evidence="2" id="KW-0732">Signal</keyword>
<name>A0A0E0L3T2_ORYPU</name>